<organism evidence="5 6">
    <name type="scientific">Brevibacterium mcbrellneri ATCC 49030</name>
    <dbReference type="NCBI Taxonomy" id="585530"/>
    <lineage>
        <taxon>Bacteria</taxon>
        <taxon>Bacillati</taxon>
        <taxon>Actinomycetota</taxon>
        <taxon>Actinomycetes</taxon>
        <taxon>Micrococcales</taxon>
        <taxon>Brevibacteriaceae</taxon>
        <taxon>Brevibacterium</taxon>
    </lineage>
</organism>
<dbReference type="SUPFAM" id="SSF46689">
    <property type="entry name" value="Homeodomain-like"/>
    <property type="match status" value="1"/>
</dbReference>
<evidence type="ECO:0000313" key="5">
    <source>
        <dbReference type="EMBL" id="EFG48386.1"/>
    </source>
</evidence>
<dbReference type="AlphaFoldDB" id="D4YK94"/>
<dbReference type="Proteomes" id="UP000005714">
    <property type="component" value="Unassembled WGS sequence"/>
</dbReference>
<proteinExistence type="predicted"/>
<feature type="domain" description="HTH tetR-type" evidence="4">
    <location>
        <begin position="27"/>
        <end position="87"/>
    </location>
</feature>
<dbReference type="OrthoDB" id="9816296at2"/>
<dbReference type="STRING" id="585530.HMPREF0183_0354"/>
<accession>D4YK94</accession>
<reference evidence="5 6" key="1">
    <citation type="submission" date="2010-04" db="EMBL/GenBank/DDBJ databases">
        <authorList>
            <person name="Qin X."/>
            <person name="Bachman B."/>
            <person name="Battles P."/>
            <person name="Bell A."/>
            <person name="Bess C."/>
            <person name="Bickham C."/>
            <person name="Chaboub L."/>
            <person name="Chen D."/>
            <person name="Coyle M."/>
            <person name="Deiros D.R."/>
            <person name="Dinh H."/>
            <person name="Forbes L."/>
            <person name="Fowler G."/>
            <person name="Francisco L."/>
            <person name="Fu Q."/>
            <person name="Gubbala S."/>
            <person name="Hale W."/>
            <person name="Han Y."/>
            <person name="Hemphill L."/>
            <person name="Highlander S.K."/>
            <person name="Hirani K."/>
            <person name="Hogues M."/>
            <person name="Jackson L."/>
            <person name="Jakkamsetti A."/>
            <person name="Javaid M."/>
            <person name="Jiang H."/>
            <person name="Korchina V."/>
            <person name="Kovar C."/>
            <person name="Lara F."/>
            <person name="Lee S."/>
            <person name="Mata R."/>
            <person name="Mathew T."/>
            <person name="Moen C."/>
            <person name="Morales K."/>
            <person name="Munidasa M."/>
            <person name="Nazareth L."/>
            <person name="Ngo R."/>
            <person name="Nguyen L."/>
            <person name="Okwuonu G."/>
            <person name="Ongeri F."/>
            <person name="Patil S."/>
            <person name="Petrosino J."/>
            <person name="Pham C."/>
            <person name="Pham P."/>
            <person name="Pu L.-L."/>
            <person name="Puazo M."/>
            <person name="Raj R."/>
            <person name="Reid J."/>
            <person name="Rouhana J."/>
            <person name="Saada N."/>
            <person name="Shang Y."/>
            <person name="Simmons D."/>
            <person name="Thornton R."/>
            <person name="Warren J."/>
            <person name="Weissenberger G."/>
            <person name="Zhang J."/>
            <person name="Zhang L."/>
            <person name="Zhou C."/>
            <person name="Zhu D."/>
            <person name="Muzny D."/>
            <person name="Worley K."/>
            <person name="Gibbs R."/>
        </authorList>
    </citation>
    <scope>NUCLEOTIDE SEQUENCE [LARGE SCALE GENOMIC DNA]</scope>
    <source>
        <strain evidence="5 6">ATCC 49030</strain>
    </source>
</reference>
<dbReference type="InterPro" id="IPR009057">
    <property type="entry name" value="Homeodomain-like_sf"/>
</dbReference>
<dbReference type="PROSITE" id="PS50977">
    <property type="entry name" value="HTH_TETR_2"/>
    <property type="match status" value="1"/>
</dbReference>
<dbReference type="InterPro" id="IPR001647">
    <property type="entry name" value="HTH_TetR"/>
</dbReference>
<evidence type="ECO:0000256" key="3">
    <source>
        <dbReference type="SAM" id="MobiDB-lite"/>
    </source>
</evidence>
<protein>
    <submittedName>
        <fullName evidence="5">Transcriptional regulator, TetR family</fullName>
    </submittedName>
</protein>
<dbReference type="Pfam" id="PF00440">
    <property type="entry name" value="TetR_N"/>
    <property type="match status" value="1"/>
</dbReference>
<dbReference type="GO" id="GO:0000976">
    <property type="term" value="F:transcription cis-regulatory region binding"/>
    <property type="evidence" value="ECO:0007669"/>
    <property type="project" value="TreeGrafter"/>
</dbReference>
<dbReference type="PANTHER" id="PTHR30055">
    <property type="entry name" value="HTH-TYPE TRANSCRIPTIONAL REGULATOR RUTR"/>
    <property type="match status" value="1"/>
</dbReference>
<feature type="region of interest" description="Disordered" evidence="3">
    <location>
        <begin position="1"/>
        <end position="30"/>
    </location>
</feature>
<evidence type="ECO:0000313" key="6">
    <source>
        <dbReference type="Proteomes" id="UP000005714"/>
    </source>
</evidence>
<name>D4YK94_9MICO</name>
<evidence type="ECO:0000259" key="4">
    <source>
        <dbReference type="PROSITE" id="PS50977"/>
    </source>
</evidence>
<dbReference type="Gene3D" id="1.10.357.10">
    <property type="entry name" value="Tetracycline Repressor, domain 2"/>
    <property type="match status" value="1"/>
</dbReference>
<comment type="caution">
    <text evidence="5">The sequence shown here is derived from an EMBL/GenBank/DDBJ whole genome shotgun (WGS) entry which is preliminary data.</text>
</comment>
<dbReference type="PRINTS" id="PR00455">
    <property type="entry name" value="HTHTETR"/>
</dbReference>
<dbReference type="PANTHER" id="PTHR30055:SF226">
    <property type="entry name" value="HTH-TYPE TRANSCRIPTIONAL REGULATOR PKSA"/>
    <property type="match status" value="1"/>
</dbReference>
<sequence length="218" mass="24655">MVEKSGTRSQQSPSLSTVREPKQDRSRATQKRLLESTVSALSELGWTGATTSEIARRSGVSRGSLQHHFRTREELIVAALTYLFNERTTYLLEQVKNVGDQDRYSFVADLLFDLYVGELFSSSLQVWTAAMTDDKLRDLIVPLEERFARKAFGLAVNLLNADVSDEHTFRTVQVTLDLARGLGLANVLTDDSDRRNKIKASWIRTLRTIKTKPQTHQP</sequence>
<dbReference type="EMBL" id="ADNU01000012">
    <property type="protein sequence ID" value="EFG48386.1"/>
    <property type="molecule type" value="Genomic_DNA"/>
</dbReference>
<feature type="compositionally biased region" description="Polar residues" evidence="3">
    <location>
        <begin position="7"/>
        <end position="17"/>
    </location>
</feature>
<dbReference type="InterPro" id="IPR050109">
    <property type="entry name" value="HTH-type_TetR-like_transc_reg"/>
</dbReference>
<evidence type="ECO:0000256" key="2">
    <source>
        <dbReference type="PROSITE-ProRule" id="PRU00335"/>
    </source>
</evidence>
<keyword evidence="6" id="KW-1185">Reference proteome</keyword>
<dbReference type="eggNOG" id="COG1309">
    <property type="taxonomic scope" value="Bacteria"/>
</dbReference>
<gene>
    <name evidence="5" type="ORF">HMPREF0183_0354</name>
</gene>
<feature type="DNA-binding region" description="H-T-H motif" evidence="2">
    <location>
        <begin position="50"/>
        <end position="69"/>
    </location>
</feature>
<evidence type="ECO:0000256" key="1">
    <source>
        <dbReference type="ARBA" id="ARBA00023125"/>
    </source>
</evidence>
<keyword evidence="1 2" id="KW-0238">DNA-binding</keyword>
<dbReference type="GO" id="GO:0003700">
    <property type="term" value="F:DNA-binding transcription factor activity"/>
    <property type="evidence" value="ECO:0007669"/>
    <property type="project" value="TreeGrafter"/>
</dbReference>